<dbReference type="InterPro" id="IPR046523">
    <property type="entry name" value="UTP20_dom"/>
</dbReference>
<evidence type="ECO:0000259" key="2">
    <source>
        <dbReference type="Pfam" id="PF07539"/>
    </source>
</evidence>
<dbReference type="PANTHER" id="PTHR17695">
    <property type="entry name" value="SMALL SUBUNIT PROCESSOME COMPONENT 20 HOMOLOG"/>
    <property type="match status" value="1"/>
</dbReference>
<feature type="region of interest" description="Disordered" evidence="1">
    <location>
        <begin position="2975"/>
        <end position="3032"/>
    </location>
</feature>
<keyword evidence="6" id="KW-1185">Reference proteome</keyword>
<dbReference type="Gene3D" id="1.25.10.10">
    <property type="entry name" value="Leucine-rich Repeat Variant"/>
    <property type="match status" value="2"/>
</dbReference>
<dbReference type="PANTHER" id="PTHR17695:SF11">
    <property type="entry name" value="SMALL SUBUNIT PROCESSOME COMPONENT 20 HOMOLOG"/>
    <property type="match status" value="1"/>
</dbReference>
<feature type="region of interest" description="Disordered" evidence="1">
    <location>
        <begin position="1"/>
        <end position="77"/>
    </location>
</feature>
<feature type="domain" description="U3 small nucleolar RNA-associated protein 20" evidence="3">
    <location>
        <begin position="2059"/>
        <end position="2278"/>
    </location>
</feature>
<accession>A0AAN6GAI1</accession>
<dbReference type="Proteomes" id="UP001176521">
    <property type="component" value="Unassembled WGS sequence"/>
</dbReference>
<feature type="region of interest" description="Disordered" evidence="1">
    <location>
        <begin position="2800"/>
        <end position="2854"/>
    </location>
</feature>
<feature type="compositionally biased region" description="Basic residues" evidence="1">
    <location>
        <begin position="2996"/>
        <end position="3013"/>
    </location>
</feature>
<dbReference type="SUPFAM" id="SSF48371">
    <property type="entry name" value="ARM repeat"/>
    <property type="match status" value="2"/>
</dbReference>
<feature type="compositionally biased region" description="Low complexity" evidence="1">
    <location>
        <begin position="30"/>
        <end position="53"/>
    </location>
</feature>
<feature type="compositionally biased region" description="Basic residues" evidence="1">
    <location>
        <begin position="424"/>
        <end position="433"/>
    </location>
</feature>
<feature type="compositionally biased region" description="Acidic residues" evidence="1">
    <location>
        <begin position="360"/>
        <end position="416"/>
    </location>
</feature>
<dbReference type="Pfam" id="PF20416">
    <property type="entry name" value="UTP20"/>
    <property type="match status" value="1"/>
</dbReference>
<evidence type="ECO:0000256" key="1">
    <source>
        <dbReference type="SAM" id="MobiDB-lite"/>
    </source>
</evidence>
<feature type="compositionally biased region" description="Basic and acidic residues" evidence="1">
    <location>
        <begin position="16"/>
        <end position="29"/>
    </location>
</feature>
<dbReference type="InterPro" id="IPR011430">
    <property type="entry name" value="UTP20_N"/>
</dbReference>
<evidence type="ECO:0000313" key="5">
    <source>
        <dbReference type="EMBL" id="KAK0522958.1"/>
    </source>
</evidence>
<dbReference type="EMBL" id="JAPDMQ010000548">
    <property type="protein sequence ID" value="KAK0522958.1"/>
    <property type="molecule type" value="Genomic_DNA"/>
</dbReference>
<sequence length="3032" mass="332366">MALTDDAHKTRKKRTREQLFKKQKSKEAAQRAASIAAAGRTAATKKNSSASAKGKGKAKATGKGKGKGGANDQKDGPSFHYVSFNDRLAAVHIDVARSQRSSAIAGLDPLPGLNAGASSSSGSGSSYRVPGASLFDDGNAPTALALFSGEDAELATVDLSELASTAFGTALVTWRELNQSLPFYAFVRRILPLSNSLPQLIHHAETIADTLCALLGSTQPQRAQGTTVPKPEQHGSAYLAFAPALDLIPRLAHDLQTEFLPFYPRCLEALLRTTQVNKLDTDGVDFLAADIVEAAFKATAGLLRIVAPLVLADTGNRSSEKAQQQQPQKDQLGETWITLRPYLGWVEPKTTRSAQKAFDDWDGMDVDDDESGEEEEQVAAADEEEHADGSDSEDEDEGAEDEDEDEDGAAADDEPPEPTNRIQQYRRRRVPPHTRRFASEAFAHLVRKARGARLGAVAHVMLADVASMRIHAARGAVSAEDAKGFESAVAGVWAEVIKSVDDHLHSAATQYLDAALLVRAESRDKGSAPSEWIHAFCEARKSMGILLLTALNHHSSAAQMVGVIQHVLGWVETRLSQTGPGSQRAGALQEAVAWLTTVVGVRKGSRVHESLKNPLFALLVRLATLLSTLSTASDGKTEERQLSCSILSLITLSFPTGRIQDLIGPGLKVIDALIPAITPADGDAYARTSYAFYALVLSLADPTLAWSGFRQFVMPAVLKHTAEVAAAVAAKAHNKQGPLQMSLALLARLEELGELGAAVSPAAPTPAIGKWRVQIGDVLRRSLSSWTTGSAASAAILEDTSAGRVESVRADLLAHLTLLPTFAKEMGSEIVVGLSALLKDVLASGCPDAEATLQSYRESALNVAFVLASTLDALAKILRASNAEKVARPVITLLFNDSSSFVCDVVERVGFHTGAVRALADLLAATTTWSDPIFAHFEQLTALPVIADLLSSIENSTRVAACELLAQLARLSGNKDAAGPYERLLEIERTELSIESIRERNVRVRAAARSIAQAVKLLPKGTQPSAHLQRAQTLTVTYIVGSLKLNFRPVWSESIAALVDLAAVGGDEVWDVAFAQLDVVHDPVQAALKSAPWCAARSKRLSTDDDEADATADTLERMFKDPVLQTRLRALQAVYGAAADASASVKSLFPKDAEREQRPSGRLDAINYHDQILKLFGEVPRLAEKHNAPLVQRFFAIVRFDVDEEQRDEKDEEEQAEAEQQQPDMPHRGFLERRAQLCSFLELFGKFGNPKALLRTEDLHSYFLELCASGDLKIQQLALTCVLTWKNPAQTPYADSLKNLLDPSAFRDELMQFNLAPESNIVQAHHRPVLMPLLVRLLYGQIISRRGKATTGAGKHSRKHAILSALSSCQPADLDVFIKLMLRPFEELLPVFDAESGQFQFAPSPSSASRKRQVGYLSLLADVLKHLGQLVLAHWPSLMGVTLNLGHHAARSTDDAESGERFAKGGRAVRRAVYQRLADFSRRALEFDWLPFLIPMFDSLINAQAQLLRVEAMQAPTALLELLHTWSSRTDTMMFLSSVNEDIPRHLLACLAAPAASGAVLSRVLDIFERIIATTMDQELSEEERQAKRDSLITPYLGDILANGGALLSRLQKPKTSTSAYIQGREDILKRSVSMLATLAPYVERPSDAELLLKLLIPMLQQQRTLDERIKKDLLSIFSDLCLKAPSFHDTDSDFFNELMEILSSMFAALRTRPARLALVSAFRNFGVVEPALKQAANWAEELNSYSTKRLEEPDFDRRLDAFFQISESDASTASAQTWTPLLHNMVFFVQDAEELAIRTNAAATLRQFFGLAAARMDDDAWQKLLLRVALPAVRRIMRSKADLVRREALSLLADAIETLPDVPALSQMKGLLSDGDGEASFFNNIVHLQVHRRVRALRRLGDEAEKGVMSGKLVKDTFIPLVGLFLDPAQTSDQQLINEAINTTGRLAGALTWYGYQALVWSLIKKAREHPPNEKVVVRTLMTVLDNFKFDLKAVVAEEKAVAGEADIVVDEDEAEPDAEAEAEAAEAQAQLAQNAKISEAVTGRLLPALMGFLESRDDTDDAIRLPVAVGIARLALKLPTKEANMRIYKLLNTLTGALKSKSQETRDLTREVFLKIARILGPAWLLPISVELKKGLTRGPQVAVAAFTFHAVLVYMAESAEAPLTIVDGEMPTIMSIVSEDLFGLTSEDRDNAEYKSKHREVRQGKSLDTLERLAKLSAPHRIAAILLPLREVMERTEAQKPMRVVDDALRRIASGLISNPHIEPHTFLILCHSLISGNSRFLQSKTKTAAKAKGKAAAAVTAEGIDNVDVLSKRKAIESQRADANHYSRNAFRFVAFGLDLLLTALKRGRFSFNGADDQQQQLLPLVKSVGNALYSSQASIVQLALRATAELVKSPLQRVTDSLPAFIKQIFAIIQAAGSAQSETVQTAFKTLTTIIRERKDSVFQEKQLADLLRLMMPDLEEPGVQWVIFGLLRAIIGRRFVVAEVYDVMTKIAEMMVTNQSASTRENCRAIMLQFLLDYPQGKGRLKHQMAFFAKNLSYTYESGRLSVMELLRVIFAKFDEGALQPFHELLLVALVMVMANDDSEICRTNAGELIRTIVRQQNAEARTKTITMVHSWAQQPNRPQLSCVALQLYCILLEDIADPNDPWLAKAMEIALSIVQDCADDFGALQAEGAMQGVVLDYKLPLAGLQAVARLFKANTGLLQLKDASTTWPAVETLLLFSQESVRLTSGRLLGAMFAGVEADLPSDESGPLAPAHLVEVGKKLAKQLSFHPLSEDLSLQAVKNLLFVGRHLASSTPSPASAPASQDADRDDDVDEEEANEDEDEDADLEHGAEEEEDDEDAEQVSDQKALANPLAWLFSKLSFQARHAVFSAEQRYEDNRWHAQPSAILKWFAAMVTHTDVEVAKAFLPHMLTPIFYITDDSTIRSDQIEELKGLATEVQTLIQQKVGATTFAQVYSGIRQRALAKRRERKTAKLMTTISRPEAAAQRKSKVNARKHDSRKRKAQHQADSKIRNKPLKRHRTAA</sequence>
<dbReference type="Pfam" id="PF23099">
    <property type="entry name" value="UTP20_C"/>
    <property type="match status" value="1"/>
</dbReference>
<feature type="compositionally biased region" description="Basic residues" evidence="1">
    <location>
        <begin position="54"/>
        <end position="66"/>
    </location>
</feature>
<name>A0AAN6GAI1_9BASI</name>
<organism evidence="5 6">
    <name type="scientific">Tilletia horrida</name>
    <dbReference type="NCBI Taxonomy" id="155126"/>
    <lineage>
        <taxon>Eukaryota</taxon>
        <taxon>Fungi</taxon>
        <taxon>Dikarya</taxon>
        <taxon>Basidiomycota</taxon>
        <taxon>Ustilaginomycotina</taxon>
        <taxon>Exobasidiomycetes</taxon>
        <taxon>Tilletiales</taxon>
        <taxon>Tilletiaceae</taxon>
        <taxon>Tilletia</taxon>
    </lineage>
</organism>
<evidence type="ECO:0000259" key="4">
    <source>
        <dbReference type="Pfam" id="PF23099"/>
    </source>
</evidence>
<feature type="compositionally biased region" description="Acidic residues" evidence="1">
    <location>
        <begin position="2816"/>
        <end position="2851"/>
    </location>
</feature>
<dbReference type="Pfam" id="PF07539">
    <property type="entry name" value="UTP20_N"/>
    <property type="match status" value="1"/>
</dbReference>
<feature type="domain" description="U3 small nucleolar RNA-associated protein 20 N-terminal" evidence="2">
    <location>
        <begin position="1234"/>
        <end position="1841"/>
    </location>
</feature>
<dbReference type="InterPro" id="IPR052575">
    <property type="entry name" value="SSU_processome_comp_20"/>
</dbReference>
<reference evidence="5" key="1">
    <citation type="journal article" date="2023" name="PhytoFront">
        <title>Draft Genome Resources of Seven Strains of Tilletia horrida, Causal Agent of Kernel Smut of Rice.</title>
        <authorList>
            <person name="Khanal S."/>
            <person name="Antony Babu S."/>
            <person name="Zhou X.G."/>
        </authorList>
    </citation>
    <scope>NUCLEOTIDE SEQUENCE</scope>
    <source>
        <strain evidence="5">TX3</strain>
    </source>
</reference>
<evidence type="ECO:0000259" key="3">
    <source>
        <dbReference type="Pfam" id="PF20416"/>
    </source>
</evidence>
<feature type="region of interest" description="Disordered" evidence="1">
    <location>
        <begin position="353"/>
        <end position="433"/>
    </location>
</feature>
<proteinExistence type="predicted"/>
<dbReference type="InterPro" id="IPR011989">
    <property type="entry name" value="ARM-like"/>
</dbReference>
<feature type="compositionally biased region" description="Basic residues" evidence="1">
    <location>
        <begin position="3021"/>
        <end position="3032"/>
    </location>
</feature>
<feature type="domain" description="U3 small nucleolar RNA-associated protein 20 C-terminal" evidence="4">
    <location>
        <begin position="2730"/>
        <end position="3013"/>
    </location>
</feature>
<dbReference type="GO" id="GO:0030686">
    <property type="term" value="C:90S preribosome"/>
    <property type="evidence" value="ECO:0007669"/>
    <property type="project" value="TreeGrafter"/>
</dbReference>
<protein>
    <submittedName>
        <fullName evidence="5">U3 snoRNP protein</fullName>
    </submittedName>
</protein>
<dbReference type="GO" id="GO:0032040">
    <property type="term" value="C:small-subunit processome"/>
    <property type="evidence" value="ECO:0007669"/>
    <property type="project" value="TreeGrafter"/>
</dbReference>
<gene>
    <name evidence="5" type="primary">UTP20</name>
    <name evidence="5" type="ORF">OC842_006313</name>
</gene>
<dbReference type="InterPro" id="IPR057525">
    <property type="entry name" value="UTP20_C"/>
</dbReference>
<feature type="compositionally biased region" description="Low complexity" evidence="1">
    <location>
        <begin position="2800"/>
        <end position="2812"/>
    </location>
</feature>
<dbReference type="InterPro" id="IPR016024">
    <property type="entry name" value="ARM-type_fold"/>
</dbReference>
<comment type="caution">
    <text evidence="5">The sequence shown here is derived from an EMBL/GenBank/DDBJ whole genome shotgun (WGS) entry which is preliminary data.</text>
</comment>
<evidence type="ECO:0000313" key="6">
    <source>
        <dbReference type="Proteomes" id="UP001176521"/>
    </source>
</evidence>